<evidence type="ECO:0000313" key="5">
    <source>
        <dbReference type="EMBL" id="OPA76080.1"/>
    </source>
</evidence>
<dbReference type="Proteomes" id="UP000190188">
    <property type="component" value="Unassembled WGS sequence"/>
</dbReference>
<accession>A0A1T2X8A2</accession>
<evidence type="ECO:0000256" key="2">
    <source>
        <dbReference type="SAM" id="Coils"/>
    </source>
</evidence>
<dbReference type="GO" id="GO:0009103">
    <property type="term" value="P:lipopolysaccharide biosynthetic process"/>
    <property type="evidence" value="ECO:0007669"/>
    <property type="project" value="TreeGrafter"/>
</dbReference>
<evidence type="ECO:0000259" key="4">
    <source>
        <dbReference type="Pfam" id="PF13439"/>
    </source>
</evidence>
<comment type="caution">
    <text evidence="5">The sequence shown here is derived from an EMBL/GenBank/DDBJ whole genome shotgun (WGS) entry which is preliminary data.</text>
</comment>
<proteinExistence type="predicted"/>
<keyword evidence="1" id="KW-0808">Transferase</keyword>
<dbReference type="InterPro" id="IPR028098">
    <property type="entry name" value="Glyco_trans_4-like_N"/>
</dbReference>
<reference evidence="5 6" key="1">
    <citation type="submission" date="2017-01" db="EMBL/GenBank/DDBJ databases">
        <title>Genome analysis of Paenibacillus selenitrireducens ES3-24.</title>
        <authorList>
            <person name="Xu D."/>
            <person name="Yao R."/>
            <person name="Zheng S."/>
        </authorList>
    </citation>
    <scope>NUCLEOTIDE SEQUENCE [LARGE SCALE GENOMIC DNA]</scope>
    <source>
        <strain evidence="5 6">ES3-24</strain>
    </source>
</reference>
<evidence type="ECO:0008006" key="7">
    <source>
        <dbReference type="Google" id="ProtNLM"/>
    </source>
</evidence>
<dbReference type="CDD" id="cd03801">
    <property type="entry name" value="GT4_PimA-like"/>
    <property type="match status" value="1"/>
</dbReference>
<dbReference type="PANTHER" id="PTHR46401">
    <property type="entry name" value="GLYCOSYLTRANSFERASE WBBK-RELATED"/>
    <property type="match status" value="1"/>
</dbReference>
<feature type="domain" description="Glycosyltransferase subfamily 4-like N-terminal" evidence="4">
    <location>
        <begin position="17"/>
        <end position="191"/>
    </location>
</feature>
<dbReference type="InterPro" id="IPR001296">
    <property type="entry name" value="Glyco_trans_1"/>
</dbReference>
<dbReference type="RefSeq" id="WP_078500215.1">
    <property type="nucleotide sequence ID" value="NZ_MSZX01000007.1"/>
</dbReference>
<dbReference type="STRING" id="1324314.BVG16_17845"/>
<keyword evidence="6" id="KW-1185">Reference proteome</keyword>
<feature type="domain" description="Glycosyl transferase family 1" evidence="3">
    <location>
        <begin position="201"/>
        <end position="372"/>
    </location>
</feature>
<dbReference type="Pfam" id="PF13439">
    <property type="entry name" value="Glyco_transf_4"/>
    <property type="match status" value="1"/>
</dbReference>
<evidence type="ECO:0000313" key="6">
    <source>
        <dbReference type="Proteomes" id="UP000190188"/>
    </source>
</evidence>
<dbReference type="GO" id="GO:0016757">
    <property type="term" value="F:glycosyltransferase activity"/>
    <property type="evidence" value="ECO:0007669"/>
    <property type="project" value="InterPro"/>
</dbReference>
<protein>
    <recommendedName>
        <fullName evidence="7">Glycosyl transferase family 1</fullName>
    </recommendedName>
</protein>
<feature type="coiled-coil region" evidence="2">
    <location>
        <begin position="434"/>
        <end position="461"/>
    </location>
</feature>
<dbReference type="SUPFAM" id="SSF53756">
    <property type="entry name" value="UDP-Glycosyltransferase/glycogen phosphorylase"/>
    <property type="match status" value="1"/>
</dbReference>
<dbReference type="EMBL" id="MSZX01000007">
    <property type="protein sequence ID" value="OPA76080.1"/>
    <property type="molecule type" value="Genomic_DNA"/>
</dbReference>
<dbReference type="Pfam" id="PF00534">
    <property type="entry name" value="Glycos_transf_1"/>
    <property type="match status" value="1"/>
</dbReference>
<organism evidence="5 6">
    <name type="scientific">Paenibacillus selenitireducens</name>
    <dbReference type="NCBI Taxonomy" id="1324314"/>
    <lineage>
        <taxon>Bacteria</taxon>
        <taxon>Bacillati</taxon>
        <taxon>Bacillota</taxon>
        <taxon>Bacilli</taxon>
        <taxon>Bacillales</taxon>
        <taxon>Paenibacillaceae</taxon>
        <taxon>Paenibacillus</taxon>
    </lineage>
</organism>
<dbReference type="PANTHER" id="PTHR46401:SF2">
    <property type="entry name" value="GLYCOSYLTRANSFERASE WBBK-RELATED"/>
    <property type="match status" value="1"/>
</dbReference>
<sequence>MNICLVSRELYPFQKAGIGVYIHNLSESLALNGHHVFIITSKENQTEYALSERKVEPCITILGVDISLESQYLEYNFAYSLSVFHTLDRLVEEVNIDIVEFADYFGESFFSVLNKKVKGNFSDIPFVMKLHTPTYECNIFNRLEEPSNIITQQEDYTIRHIDYIYAISGFLKNVIQYRLNRSNIQVVYNMIKNPPKTDFTADTNLKDCGKYVLYVGRLEERKGIDLFVKAAVEYLQKNSTEVKFIIVGKDIANLRSNRMVKDELMELIPSTLHSFFEWKNPIPQEYLIDYYKKALVSIFPSRFEGFGNVCVEAMAMGSPVIVSDNTAMIEIIEAGKYGVSFKNNDEYDLYEKLVQVLQDEDKQKRLSQLSKERAAFFSPSNLYPKQIQYYSDVIEHYKTYKQQDTESIVEDALLRNIDKVQVFYSEIQRLTTSWEQLAKNNQEYIDEIKKLDQECKRVLGEWKGGVHTIEFLNREIKKRDFENKRILDEWQKVIEQKNNSMLKIEMLLQDGLNSQHVIALKNKDIEGQNSKIASLQSQLEQISLQLERKTIELDEVHQQLQSKKFLLRRLLTRMRGK</sequence>
<keyword evidence="2" id="KW-0175">Coiled coil</keyword>
<dbReference type="AlphaFoldDB" id="A0A1T2X8A2"/>
<gene>
    <name evidence="5" type="ORF">BVG16_17845</name>
</gene>
<evidence type="ECO:0000256" key="1">
    <source>
        <dbReference type="ARBA" id="ARBA00022679"/>
    </source>
</evidence>
<name>A0A1T2X8A2_9BACL</name>
<feature type="coiled-coil region" evidence="2">
    <location>
        <begin position="525"/>
        <end position="559"/>
    </location>
</feature>
<dbReference type="OrthoDB" id="9804196at2"/>
<dbReference type="Gene3D" id="3.40.50.2000">
    <property type="entry name" value="Glycogen Phosphorylase B"/>
    <property type="match status" value="2"/>
</dbReference>
<evidence type="ECO:0000259" key="3">
    <source>
        <dbReference type="Pfam" id="PF00534"/>
    </source>
</evidence>